<dbReference type="InterPro" id="IPR004871">
    <property type="entry name" value="RSE1/DDB1/CPSF1_C"/>
</dbReference>
<dbReference type="OrthoDB" id="433457at2759"/>
<dbReference type="HOGENOM" id="CLU_1147808_0_0_1"/>
<dbReference type="EMBL" id="KN837344">
    <property type="protein sequence ID" value="KIJ27182.1"/>
    <property type="molecule type" value="Genomic_DNA"/>
</dbReference>
<dbReference type="Gene3D" id="1.10.150.910">
    <property type="match status" value="1"/>
</dbReference>
<dbReference type="Gene3D" id="2.130.10.10">
    <property type="entry name" value="YVTN repeat-like/Quinoprotein amine dehydrogenase"/>
    <property type="match status" value="1"/>
</dbReference>
<protein>
    <recommendedName>
        <fullName evidence="1">RSE1/DDB1/CPSF1 C-terminal domain-containing protein</fullName>
    </recommendedName>
</protein>
<evidence type="ECO:0000313" key="2">
    <source>
        <dbReference type="EMBL" id="KIJ27182.1"/>
    </source>
</evidence>
<keyword evidence="3" id="KW-1185">Reference proteome</keyword>
<dbReference type="InterPro" id="IPR050358">
    <property type="entry name" value="RSE1/DDB1/CFT1"/>
</dbReference>
<proteinExistence type="predicted"/>
<dbReference type="Proteomes" id="UP000054279">
    <property type="component" value="Unassembled WGS sequence"/>
</dbReference>
<feature type="domain" description="RSE1/DDB1/CPSF1 C-terminal" evidence="1">
    <location>
        <begin position="15"/>
        <end position="202"/>
    </location>
</feature>
<dbReference type="Pfam" id="PF03178">
    <property type="entry name" value="CPSF_A"/>
    <property type="match status" value="1"/>
</dbReference>
<name>A0A0C9UDJ7_SPHS4</name>
<evidence type="ECO:0000259" key="1">
    <source>
        <dbReference type="Pfam" id="PF03178"/>
    </source>
</evidence>
<accession>A0A0C9UDJ7</accession>
<dbReference type="InterPro" id="IPR015943">
    <property type="entry name" value="WD40/YVTN_repeat-like_dom_sf"/>
</dbReference>
<dbReference type="AlphaFoldDB" id="A0A0C9UDJ7"/>
<reference evidence="2 3" key="1">
    <citation type="submission" date="2014-06" db="EMBL/GenBank/DDBJ databases">
        <title>Evolutionary Origins and Diversification of the Mycorrhizal Mutualists.</title>
        <authorList>
            <consortium name="DOE Joint Genome Institute"/>
            <consortium name="Mycorrhizal Genomics Consortium"/>
            <person name="Kohler A."/>
            <person name="Kuo A."/>
            <person name="Nagy L.G."/>
            <person name="Floudas D."/>
            <person name="Copeland A."/>
            <person name="Barry K.W."/>
            <person name="Cichocki N."/>
            <person name="Veneault-Fourrey C."/>
            <person name="LaButti K."/>
            <person name="Lindquist E.A."/>
            <person name="Lipzen A."/>
            <person name="Lundell T."/>
            <person name="Morin E."/>
            <person name="Murat C."/>
            <person name="Riley R."/>
            <person name="Ohm R."/>
            <person name="Sun H."/>
            <person name="Tunlid A."/>
            <person name="Henrissat B."/>
            <person name="Grigoriev I.V."/>
            <person name="Hibbett D.S."/>
            <person name="Martin F."/>
        </authorList>
    </citation>
    <scope>NUCLEOTIDE SEQUENCE [LARGE SCALE GENOMIC DNA]</scope>
    <source>
        <strain evidence="2 3">SS14</strain>
    </source>
</reference>
<gene>
    <name evidence="2" type="ORF">M422DRAFT_271673</name>
</gene>
<organism evidence="2 3">
    <name type="scientific">Sphaerobolus stellatus (strain SS14)</name>
    <dbReference type="NCBI Taxonomy" id="990650"/>
    <lineage>
        <taxon>Eukaryota</taxon>
        <taxon>Fungi</taxon>
        <taxon>Dikarya</taxon>
        <taxon>Basidiomycota</taxon>
        <taxon>Agaricomycotina</taxon>
        <taxon>Agaricomycetes</taxon>
        <taxon>Phallomycetidae</taxon>
        <taxon>Geastrales</taxon>
        <taxon>Sphaerobolaceae</taxon>
        <taxon>Sphaerobolus</taxon>
    </lineage>
</organism>
<sequence length="242" mass="27132">MPGVPTIEVTELEKWTHNYIVSNLVVRENRLYLGDAVCSISVLRWDETSQELVNVARDYTPLWPISLETLSLNSVITCNNDCNLLVYNVNTADKRLEEAGNYYLGDSVNKFIPGALTGSSEEAVRPEQMFITSMGRIGVISEFDERLSLPLTALQRNLENVVHSIGGIKHSRWRAPKNIRGISDSMKEATGFLDGDFLEHFLELDSNSKEATKVMQGNSAVEKVDLSYLEVVRALEQLQSVH</sequence>
<evidence type="ECO:0000313" key="3">
    <source>
        <dbReference type="Proteomes" id="UP000054279"/>
    </source>
</evidence>
<dbReference type="GO" id="GO:0003676">
    <property type="term" value="F:nucleic acid binding"/>
    <property type="evidence" value="ECO:0007669"/>
    <property type="project" value="InterPro"/>
</dbReference>
<dbReference type="PANTHER" id="PTHR10644">
    <property type="entry name" value="DNA REPAIR/RNA PROCESSING CPSF FAMILY"/>
    <property type="match status" value="1"/>
</dbReference>
<dbReference type="GO" id="GO:0005634">
    <property type="term" value="C:nucleus"/>
    <property type="evidence" value="ECO:0007669"/>
    <property type="project" value="InterPro"/>
</dbReference>